<accession>A0ABZ1D9C7</accession>
<evidence type="ECO:0000313" key="3">
    <source>
        <dbReference type="Proteomes" id="UP001329825"/>
    </source>
</evidence>
<dbReference type="RefSeq" id="XP_062795426.1">
    <property type="nucleotide sequence ID" value="XM_062939375.1"/>
</dbReference>
<organism evidence="2 3">
    <name type="scientific">Kwoniella shivajii</name>
    <dbReference type="NCBI Taxonomy" id="564305"/>
    <lineage>
        <taxon>Eukaryota</taxon>
        <taxon>Fungi</taxon>
        <taxon>Dikarya</taxon>
        <taxon>Basidiomycota</taxon>
        <taxon>Agaricomycotina</taxon>
        <taxon>Tremellomycetes</taxon>
        <taxon>Tremellales</taxon>
        <taxon>Cryptococcaceae</taxon>
        <taxon>Kwoniella</taxon>
    </lineage>
</organism>
<feature type="compositionally biased region" description="Polar residues" evidence="1">
    <location>
        <begin position="30"/>
        <end position="43"/>
    </location>
</feature>
<gene>
    <name evidence="2" type="ORF">IL334_007685</name>
</gene>
<keyword evidence="3" id="KW-1185">Reference proteome</keyword>
<evidence type="ECO:0000313" key="2">
    <source>
        <dbReference type="EMBL" id="WRT70687.1"/>
    </source>
</evidence>
<dbReference type="Proteomes" id="UP001329825">
    <property type="component" value="Chromosome 11"/>
</dbReference>
<feature type="region of interest" description="Disordered" evidence="1">
    <location>
        <begin position="1"/>
        <end position="57"/>
    </location>
</feature>
<evidence type="ECO:0000256" key="1">
    <source>
        <dbReference type="SAM" id="MobiDB-lite"/>
    </source>
</evidence>
<proteinExistence type="predicted"/>
<reference evidence="2 3" key="1">
    <citation type="submission" date="2024-01" db="EMBL/GenBank/DDBJ databases">
        <title>Comparative genomics of Cryptococcus and Kwoniella reveals pathogenesis evolution and contrasting modes of karyotype evolution via chromosome fusion or intercentromeric recombination.</title>
        <authorList>
            <person name="Coelho M.A."/>
            <person name="David-Palma M."/>
            <person name="Shea T."/>
            <person name="Bowers K."/>
            <person name="McGinley-Smith S."/>
            <person name="Mohammad A.W."/>
            <person name="Gnirke A."/>
            <person name="Yurkov A.M."/>
            <person name="Nowrousian M."/>
            <person name="Sun S."/>
            <person name="Cuomo C.A."/>
            <person name="Heitman J."/>
        </authorList>
    </citation>
    <scope>NUCLEOTIDE SEQUENCE [LARGE SCALE GENOMIC DNA]</scope>
    <source>
        <strain evidence="2">CBS 11374</strain>
    </source>
</reference>
<sequence length="315" mass="35402">MLRSKYQKPSVADDEVEDRPDGAACDTFFAPSSSPEQSPSTIRAHNLSCPPSQPRSQQETLNLMTRHYMYSEPSHYSPPTSSLTVSSNPVMDNVNLTDNIHREDQSLAPGWSSQLDLHPFSIQSPDGTNYGDNIAPVELSDGLITRSLNMISHPPGFGFPELSDHDTRSLVKFDSPVPSAKDVESLSKLIYSLPSIIPENAVEQYDPRQYVGLEEFDLSLNNNIGQNGISELVVDPYRYAWTDTANDETICLQDLGGFQDHRRENQEPRQRSEALSLDLELMSDEWETQFNYPSQRDWDNLCQTTNKLASKMGIQ</sequence>
<dbReference type="GeneID" id="87959815"/>
<protein>
    <submittedName>
        <fullName evidence="2">Uncharacterized protein</fullName>
    </submittedName>
</protein>
<dbReference type="EMBL" id="CP141891">
    <property type="protein sequence ID" value="WRT70687.1"/>
    <property type="molecule type" value="Genomic_DNA"/>
</dbReference>
<name>A0ABZ1D9C7_9TREE</name>